<dbReference type="InterPro" id="IPR036291">
    <property type="entry name" value="NAD(P)-bd_dom_sf"/>
</dbReference>
<evidence type="ECO:0000259" key="1">
    <source>
        <dbReference type="Pfam" id="PF01408"/>
    </source>
</evidence>
<evidence type="ECO:0000259" key="2">
    <source>
        <dbReference type="Pfam" id="PF22725"/>
    </source>
</evidence>
<gene>
    <name evidence="3" type="ORF">AN964_16545</name>
</gene>
<protein>
    <submittedName>
        <fullName evidence="3">Oxidoreductase</fullName>
    </submittedName>
</protein>
<dbReference type="PANTHER" id="PTHR43249">
    <property type="entry name" value="UDP-N-ACETYL-2-AMINO-2-DEOXY-D-GLUCURONATE OXIDASE"/>
    <property type="match status" value="1"/>
</dbReference>
<name>A0A0Q3TLT4_9BACI</name>
<feature type="domain" description="Gfo/Idh/MocA-like oxidoreductase N-terminal" evidence="1">
    <location>
        <begin position="3"/>
        <end position="127"/>
    </location>
</feature>
<dbReference type="InterPro" id="IPR000683">
    <property type="entry name" value="Gfo/Idh/MocA-like_OxRdtase_N"/>
</dbReference>
<dbReference type="EMBL" id="LJJC01000004">
    <property type="protein sequence ID" value="KQL54950.1"/>
    <property type="molecule type" value="Genomic_DNA"/>
</dbReference>
<dbReference type="GO" id="GO:0000166">
    <property type="term" value="F:nucleotide binding"/>
    <property type="evidence" value="ECO:0007669"/>
    <property type="project" value="InterPro"/>
</dbReference>
<feature type="domain" description="GFO/IDH/MocA-like oxidoreductase" evidence="2">
    <location>
        <begin position="138"/>
        <end position="260"/>
    </location>
</feature>
<dbReference type="Pfam" id="PF22725">
    <property type="entry name" value="GFO_IDH_MocA_C3"/>
    <property type="match status" value="1"/>
</dbReference>
<accession>A0A0Q3TLT4</accession>
<dbReference type="AlphaFoldDB" id="A0A0Q3TLT4"/>
<dbReference type="STRING" id="157838.AN964_16545"/>
<dbReference type="SUPFAM" id="SSF51735">
    <property type="entry name" value="NAD(P)-binding Rossmann-fold domains"/>
    <property type="match status" value="1"/>
</dbReference>
<proteinExistence type="predicted"/>
<dbReference type="Proteomes" id="UP000051888">
    <property type="component" value="Unassembled WGS sequence"/>
</dbReference>
<dbReference type="PATRIC" id="fig|157838.3.peg.3662"/>
<organism evidence="3 4">
    <name type="scientific">Heyndrickxia shackletonii</name>
    <dbReference type="NCBI Taxonomy" id="157838"/>
    <lineage>
        <taxon>Bacteria</taxon>
        <taxon>Bacillati</taxon>
        <taxon>Bacillota</taxon>
        <taxon>Bacilli</taxon>
        <taxon>Bacillales</taxon>
        <taxon>Bacillaceae</taxon>
        <taxon>Heyndrickxia</taxon>
    </lineage>
</organism>
<evidence type="ECO:0000313" key="3">
    <source>
        <dbReference type="EMBL" id="KQL54950.1"/>
    </source>
</evidence>
<reference evidence="3 4" key="1">
    <citation type="submission" date="2015-09" db="EMBL/GenBank/DDBJ databases">
        <title>Genome sequencing project for genomic taxonomy and phylogenomics of Bacillus-like bacteria.</title>
        <authorList>
            <person name="Liu B."/>
            <person name="Wang J."/>
            <person name="Zhu Y."/>
            <person name="Liu G."/>
            <person name="Chen Q."/>
            <person name="Chen Z."/>
            <person name="Lan J."/>
            <person name="Che J."/>
            <person name="Ge C."/>
            <person name="Shi H."/>
            <person name="Pan Z."/>
            <person name="Liu X."/>
        </authorList>
    </citation>
    <scope>NUCLEOTIDE SEQUENCE [LARGE SCALE GENOMIC DNA]</scope>
    <source>
        <strain evidence="3 4">LMG 18435</strain>
    </source>
</reference>
<dbReference type="InterPro" id="IPR052515">
    <property type="entry name" value="Gfo/Idh/MocA_Oxidoreductase"/>
</dbReference>
<dbReference type="Gene3D" id="3.40.50.720">
    <property type="entry name" value="NAD(P)-binding Rossmann-like Domain"/>
    <property type="match status" value="1"/>
</dbReference>
<dbReference type="PANTHER" id="PTHR43249:SF1">
    <property type="entry name" value="D-GLUCOSIDE 3-DEHYDROGENASE"/>
    <property type="match status" value="1"/>
</dbReference>
<keyword evidence="4" id="KW-1185">Reference proteome</keyword>
<dbReference type="SUPFAM" id="SSF55347">
    <property type="entry name" value="Glyceraldehyde-3-phosphate dehydrogenase-like, C-terminal domain"/>
    <property type="match status" value="1"/>
</dbReference>
<dbReference type="Gene3D" id="3.30.360.10">
    <property type="entry name" value="Dihydrodipicolinate Reductase, domain 2"/>
    <property type="match status" value="1"/>
</dbReference>
<dbReference type="RefSeq" id="WP_055740746.1">
    <property type="nucleotide sequence ID" value="NZ_JAAIWL010000032.1"/>
</dbReference>
<evidence type="ECO:0000313" key="4">
    <source>
        <dbReference type="Proteomes" id="UP000051888"/>
    </source>
</evidence>
<comment type="caution">
    <text evidence="3">The sequence shown here is derived from an EMBL/GenBank/DDBJ whole genome shotgun (WGS) entry which is preliminary data.</text>
</comment>
<dbReference type="OrthoDB" id="9815825at2"/>
<dbReference type="Pfam" id="PF01408">
    <property type="entry name" value="GFO_IDH_MocA"/>
    <property type="match status" value="1"/>
</dbReference>
<sequence>MNIRFGLVGCGFISKNHLHALSKCKQAQLSAVSDIEKVRMDEAVKYYQSEVNSLEYVQCYEDYEEMLKSPEIDAIIIATISGFHYEMCKKALLAGKHVILEKPMALSIEDADNLIKIAKQQNRNLMICHQLRFRPIMKKIKSVITDGKIGKPILGVASIRINRSLDYYKSASWRGSWETDGGMLINQGIHLVDLLQWFLGDAKSVYGEISSHTDVKETEDVAVGIIQFQNQAKGMVEANIVTQPNNLGYSLSIFGEKGTISVDGRSLNKISRWYIEGEDADPAALSSLLEDTNEEVYMYENFIESINDQEKSLLIDGAEGKKALEIIFGIYESSRINKTVFLPLESFSTAEMARKEETEI</sequence>
<dbReference type="InterPro" id="IPR055170">
    <property type="entry name" value="GFO_IDH_MocA-like_dom"/>
</dbReference>